<dbReference type="GO" id="GO:0005737">
    <property type="term" value="C:cytoplasm"/>
    <property type="evidence" value="ECO:0007669"/>
    <property type="project" value="UniProtKB-UniRule"/>
</dbReference>
<dbReference type="AlphaFoldDB" id="A0A1V2I853"/>
<keyword evidence="1" id="KW-0131">Cell cycle</keyword>
<keyword evidence="1" id="KW-0961">Cell wall biogenesis/degradation</keyword>
<evidence type="ECO:0000313" key="4">
    <source>
        <dbReference type="EMBL" id="ONH27735.1"/>
    </source>
</evidence>
<feature type="domain" description="MurL N-terminal" evidence="3">
    <location>
        <begin position="13"/>
        <end position="288"/>
    </location>
</feature>
<dbReference type="Pfam" id="PF26298">
    <property type="entry name" value="MurL_epimerase_C"/>
    <property type="match status" value="1"/>
</dbReference>
<dbReference type="GO" id="GO:0009252">
    <property type="term" value="P:peptidoglycan biosynthetic process"/>
    <property type="evidence" value="ECO:0007669"/>
    <property type="project" value="UniProtKB-UniRule"/>
</dbReference>
<comment type="function">
    <text evidence="1">Cell wall formation. Catalyzes epimerization of the terminal L-glutamate in UDP-N-acetyl-alpha-D-muramoyl-L-alanyl-L-glutamate.</text>
</comment>
<dbReference type="STRING" id="1834516.BL253_21020"/>
<evidence type="ECO:0000259" key="3">
    <source>
        <dbReference type="Pfam" id="PF26299"/>
    </source>
</evidence>
<comment type="catalytic activity">
    <reaction evidence="1">
        <text>UDP-N-acetyl-alpha-D-muramoyl-L-alanyl-L-glutamate + ATP + H2O = UDP-N-acetyl-alpha-D-muramoyl-L-alanyl-D-glutamate + AMP + diphosphate + H(+)</text>
        <dbReference type="Rhea" id="RHEA:58812"/>
        <dbReference type="ChEBI" id="CHEBI:15377"/>
        <dbReference type="ChEBI" id="CHEBI:15378"/>
        <dbReference type="ChEBI" id="CHEBI:30616"/>
        <dbReference type="ChEBI" id="CHEBI:33019"/>
        <dbReference type="ChEBI" id="CHEBI:83900"/>
        <dbReference type="ChEBI" id="CHEBI:142725"/>
        <dbReference type="ChEBI" id="CHEBI:456215"/>
        <dbReference type="EC" id="5.1.1.23"/>
    </reaction>
</comment>
<gene>
    <name evidence="1" type="primary">murL</name>
    <name evidence="4" type="ORF">BL253_21020</name>
</gene>
<feature type="domain" description="MurL C-terminal" evidence="2">
    <location>
        <begin position="312"/>
        <end position="424"/>
    </location>
</feature>
<protein>
    <recommendedName>
        <fullName evidence="1">UDP-N-acetyl-alpha-D-muramoyl-L-alanyl-L-glutamate epimerase</fullName>
        <ecNumber evidence="1">5.1.1.23</ecNumber>
    </recommendedName>
    <alternativeName>
        <fullName evidence="1">UDP-MurNAc-L-Ala-L-Glu epimerase</fullName>
    </alternativeName>
</protein>
<proteinExistence type="inferred from homology"/>
<dbReference type="EC" id="5.1.1.23" evidence="1"/>
<dbReference type="GO" id="GO:0008360">
    <property type="term" value="P:regulation of cell shape"/>
    <property type="evidence" value="ECO:0007669"/>
    <property type="project" value="UniProtKB-KW"/>
</dbReference>
<keyword evidence="1" id="KW-0133">Cell shape</keyword>
<keyword evidence="1" id="KW-0413">Isomerase</keyword>
<dbReference type="InterPro" id="IPR058740">
    <property type="entry name" value="MurL_N"/>
</dbReference>
<dbReference type="EMBL" id="MOMC01000044">
    <property type="protein sequence ID" value="ONH27735.1"/>
    <property type="molecule type" value="Genomic_DNA"/>
</dbReference>
<keyword evidence="5" id="KW-1185">Reference proteome</keyword>
<dbReference type="GO" id="GO:0071555">
    <property type="term" value="P:cell wall organization"/>
    <property type="evidence" value="ECO:0007669"/>
    <property type="project" value="UniProtKB-KW"/>
</dbReference>
<keyword evidence="1" id="KW-0132">Cell division</keyword>
<dbReference type="UniPathway" id="UPA00219"/>
<evidence type="ECO:0000313" key="5">
    <source>
        <dbReference type="Proteomes" id="UP000188929"/>
    </source>
</evidence>
<evidence type="ECO:0000259" key="2">
    <source>
        <dbReference type="Pfam" id="PF26298"/>
    </source>
</evidence>
<comment type="similarity">
    <text evidence="1">Belongs to the MurL family.</text>
</comment>
<dbReference type="InterPro" id="IPR058741">
    <property type="entry name" value="MurL_C"/>
</dbReference>
<comment type="caution">
    <text evidence="4">The sequence shown here is derived from an EMBL/GenBank/DDBJ whole genome shotgun (WGS) entry which is preliminary data.</text>
</comment>
<dbReference type="Proteomes" id="UP000188929">
    <property type="component" value="Unassembled WGS sequence"/>
</dbReference>
<comment type="pathway">
    <text evidence="1">Cell wall biogenesis; peptidoglycan biosynthesis.</text>
</comment>
<keyword evidence="1" id="KW-0573">Peptidoglycan synthesis</keyword>
<organism evidence="4 5">
    <name type="scientific">Pseudofrankia asymbiotica</name>
    <dbReference type="NCBI Taxonomy" id="1834516"/>
    <lineage>
        <taxon>Bacteria</taxon>
        <taxon>Bacillati</taxon>
        <taxon>Actinomycetota</taxon>
        <taxon>Actinomycetes</taxon>
        <taxon>Frankiales</taxon>
        <taxon>Frankiaceae</taxon>
        <taxon>Pseudofrankia</taxon>
    </lineage>
</organism>
<evidence type="ECO:0000256" key="1">
    <source>
        <dbReference type="HAMAP-Rule" id="MF_02209"/>
    </source>
</evidence>
<accession>A0A1V2I853</accession>
<dbReference type="HAMAP" id="MF_02209">
    <property type="entry name" value="MurL"/>
    <property type="match status" value="1"/>
</dbReference>
<dbReference type="GO" id="GO:0016855">
    <property type="term" value="F:racemase and epimerase activity, acting on amino acids and derivatives"/>
    <property type="evidence" value="ECO:0007669"/>
    <property type="project" value="UniProtKB-UniRule"/>
</dbReference>
<name>A0A1V2I853_9ACTN</name>
<dbReference type="GO" id="GO:0051301">
    <property type="term" value="P:cell division"/>
    <property type="evidence" value="ECO:0007669"/>
    <property type="project" value="UniProtKB-KW"/>
</dbReference>
<dbReference type="InterPro" id="IPR043689">
    <property type="entry name" value="MurL"/>
</dbReference>
<dbReference type="Pfam" id="PF26299">
    <property type="entry name" value="MurL_N"/>
    <property type="match status" value="1"/>
</dbReference>
<sequence length="450" mass="50055">MVIRQVGEEGPPRGDRFVYQGFDIDAGTGTVRCRYSTDTDDFTEVFTFSPDGGWDRPEVRAAARILFLAAGVSYYKTTAARIIDLGPAGMSKIEERFLRAYYFHGLGEYAFKNRLDLSDIEFSGDLRDPSPGRYRSVSRRPLIPFGGGIDSIVTTELMAPYSTDAALFIVNRRNDRFSAIEAPAAVTGLPIVRAERELDPKVLAPTSRTGYLNGHVPVTGVLSAAAVLAAVLGGRDAVVMSNEWSASSPTVIRDGTPVNHQWSKSEEFETLFREVVSESLGDGLQYFSRLRSFSELKIAEIFSSLERYHHTFRSCNRAFALKPQDRYEKWCGECDKCCFIDLILAPFIEPEALREVFSGTEPLDRVELLDRFRTLVGTMPDSKPFECVGDQRECIAAVKLAVKNPRRKGQRVLEAIDNELGEPATGVEELLRPIGRNFVPDTYASATEVV</sequence>
<reference evidence="5" key="1">
    <citation type="submission" date="2016-10" db="EMBL/GenBank/DDBJ databases">
        <title>Frankia sp. NRRL B-16386 Genome sequencing.</title>
        <authorList>
            <person name="Ghodhbane-Gtari F."/>
            <person name="Swanson E."/>
            <person name="Gueddou A."/>
            <person name="Hezbri K."/>
            <person name="Ktari K."/>
            <person name="Nouioui I."/>
            <person name="Morris K."/>
            <person name="Simpson S."/>
            <person name="Abebe-Akele F."/>
            <person name="Thomas K."/>
            <person name="Gtari M."/>
            <person name="Tisa L.S."/>
        </authorList>
    </citation>
    <scope>NUCLEOTIDE SEQUENCE [LARGE SCALE GENOMIC DNA]</scope>
    <source>
        <strain evidence="5">NRRL B-16386</strain>
    </source>
</reference>